<dbReference type="CDD" id="cd00077">
    <property type="entry name" value="HDc"/>
    <property type="match status" value="1"/>
</dbReference>
<proteinExistence type="inferred from homology"/>
<accession>A0A842HV39</accession>
<dbReference type="InterPro" id="IPR006261">
    <property type="entry name" value="dGTPase"/>
</dbReference>
<dbReference type="Pfam" id="PF01966">
    <property type="entry name" value="HD"/>
    <property type="match status" value="1"/>
</dbReference>
<protein>
    <recommendedName>
        <fullName evidence="2">Deoxyguanosinetriphosphate triphosphohydrolase-like protein</fullName>
    </recommendedName>
</protein>
<dbReference type="HAMAP" id="MF_01212">
    <property type="entry name" value="dGTPase_type2"/>
    <property type="match status" value="1"/>
</dbReference>
<comment type="caution">
    <text evidence="4">The sequence shown here is derived from an EMBL/GenBank/DDBJ whole genome shotgun (WGS) entry which is preliminary data.</text>
</comment>
<gene>
    <name evidence="4" type="primary">dgt</name>
    <name evidence="4" type="ORF">H6P80_01995</name>
</gene>
<dbReference type="InterPro" id="IPR026875">
    <property type="entry name" value="PHydrolase_assoc_dom"/>
</dbReference>
<dbReference type="EMBL" id="JACJVJ010000001">
    <property type="protein sequence ID" value="MBC2776383.1"/>
    <property type="molecule type" value="Genomic_DNA"/>
</dbReference>
<organism evidence="4 5">
    <name type="scientific">Parasphingopyxis marina</name>
    <dbReference type="NCBI Taxonomy" id="2761622"/>
    <lineage>
        <taxon>Bacteria</taxon>
        <taxon>Pseudomonadati</taxon>
        <taxon>Pseudomonadota</taxon>
        <taxon>Alphaproteobacteria</taxon>
        <taxon>Sphingomonadales</taxon>
        <taxon>Sphingomonadaceae</taxon>
        <taxon>Parasphingopyxis</taxon>
    </lineage>
</organism>
<keyword evidence="5" id="KW-1185">Reference proteome</keyword>
<sequence>MENRLYQTSDVSRFVPEDKDEETWRDAFRRDYARVIHSPSFRRQQGKTQIFPGHESDFFRNRLTHSLEVAQIAESIAHRLNATSEFLTNNPIDPRICFTAAHLHDIGHPPFGHNGEEALDECMRKYGGFEGNAQTLRIVSQLEKKRYRPGIEDALERRAGLNLTYRTLAAILKYDDEIAEDRSKDTKIRKGYYFCDKEIVQDIKRSVCPGIDFSKRKFKTIECQIMDIADDIAYSTYDIEDTFKAGFLCPSTILTYDSSVMDAVAEEVSKKTGDAEFSASGVLGVFLDIFSQLVIPTEDLSPGVEDSIGERVLAALTYQHDLDSIAQDGNLRTSFTSYLVGRFISGVQLQIDEELPQLSQVSIEPNTFQEIEVLKNFTYQATIRSNRVAVSEFRGKDIVRELFEALDGKKGRLLLPDDFQKLYDAAEGNVPARKRVLCDFIAGMTDRYAMEFWARLYSDTGETIFKPL</sequence>
<dbReference type="NCBIfam" id="TIGR01353">
    <property type="entry name" value="dGTP_triPase"/>
    <property type="match status" value="1"/>
</dbReference>
<evidence type="ECO:0000256" key="1">
    <source>
        <dbReference type="ARBA" id="ARBA00022801"/>
    </source>
</evidence>
<dbReference type="NCBIfam" id="NF041026">
    <property type="entry name" value="antiphage_dGTPase"/>
    <property type="match status" value="1"/>
</dbReference>
<dbReference type="Gene3D" id="1.10.3210.10">
    <property type="entry name" value="Hypothetical protein af1432"/>
    <property type="match status" value="2"/>
</dbReference>
<dbReference type="AlphaFoldDB" id="A0A842HV39"/>
<dbReference type="GO" id="GO:0006203">
    <property type="term" value="P:dGTP catabolic process"/>
    <property type="evidence" value="ECO:0007669"/>
    <property type="project" value="TreeGrafter"/>
</dbReference>
<dbReference type="InterPro" id="IPR023023">
    <property type="entry name" value="dNTPase_2"/>
</dbReference>
<dbReference type="SUPFAM" id="SSF109604">
    <property type="entry name" value="HD-domain/PDEase-like"/>
    <property type="match status" value="1"/>
</dbReference>
<dbReference type="Proteomes" id="UP000564378">
    <property type="component" value="Unassembled WGS sequence"/>
</dbReference>
<dbReference type="PROSITE" id="PS51831">
    <property type="entry name" value="HD"/>
    <property type="match status" value="1"/>
</dbReference>
<evidence type="ECO:0000256" key="2">
    <source>
        <dbReference type="HAMAP-Rule" id="MF_01212"/>
    </source>
</evidence>
<dbReference type="PANTHER" id="PTHR11373">
    <property type="entry name" value="DEOXYNUCLEOSIDE TRIPHOSPHATE TRIPHOSPHOHYDROLASE"/>
    <property type="match status" value="1"/>
</dbReference>
<dbReference type="GO" id="GO:0008832">
    <property type="term" value="F:dGTPase activity"/>
    <property type="evidence" value="ECO:0007669"/>
    <property type="project" value="TreeGrafter"/>
</dbReference>
<name>A0A842HV39_9SPHN</name>
<reference evidence="4 5" key="1">
    <citation type="submission" date="2020-08" db="EMBL/GenBank/DDBJ databases">
        <title>Draft genome sequence of Parasphingopyxis sp. GrpM-11.</title>
        <authorList>
            <person name="Oh J."/>
            <person name="Roh D.-H."/>
        </authorList>
    </citation>
    <scope>NUCLEOTIDE SEQUENCE [LARGE SCALE GENOMIC DNA]</scope>
    <source>
        <strain evidence="4 5">GrpM-11</strain>
    </source>
</reference>
<dbReference type="Pfam" id="PF13286">
    <property type="entry name" value="HD_assoc"/>
    <property type="match status" value="1"/>
</dbReference>
<evidence type="ECO:0000313" key="5">
    <source>
        <dbReference type="Proteomes" id="UP000564378"/>
    </source>
</evidence>
<dbReference type="InterPro" id="IPR006674">
    <property type="entry name" value="HD_domain"/>
</dbReference>
<comment type="similarity">
    <text evidence="2">Belongs to the dGTPase family. Type 2 subfamily.</text>
</comment>
<dbReference type="InterPro" id="IPR050135">
    <property type="entry name" value="dGTPase-like"/>
</dbReference>
<keyword evidence="1 2" id="KW-0378">Hydrolase</keyword>
<dbReference type="RefSeq" id="WP_185799671.1">
    <property type="nucleotide sequence ID" value="NZ_JACJVJ010000001.1"/>
</dbReference>
<dbReference type="InterPro" id="IPR003607">
    <property type="entry name" value="HD/PDEase_dom"/>
</dbReference>
<evidence type="ECO:0000313" key="4">
    <source>
        <dbReference type="EMBL" id="MBC2776383.1"/>
    </source>
</evidence>
<dbReference type="PANTHER" id="PTHR11373:SF32">
    <property type="entry name" value="DEOXYGUANOSINETRIPHOSPHATE TRIPHOSPHOHYDROLASE"/>
    <property type="match status" value="1"/>
</dbReference>
<dbReference type="SMART" id="SM00471">
    <property type="entry name" value="HDc"/>
    <property type="match status" value="1"/>
</dbReference>
<feature type="domain" description="HD" evidence="3">
    <location>
        <begin position="62"/>
        <end position="235"/>
    </location>
</feature>
<evidence type="ECO:0000259" key="3">
    <source>
        <dbReference type="PROSITE" id="PS51831"/>
    </source>
</evidence>